<dbReference type="SUPFAM" id="SSF57424">
    <property type="entry name" value="LDL receptor-like module"/>
    <property type="match status" value="1"/>
</dbReference>
<dbReference type="FunFam" id="2.60.40.10:FF:000061">
    <property type="entry name" value="Dyslexia-associated protein KIAA0319 homolog"/>
    <property type="match status" value="1"/>
</dbReference>
<dbReference type="Gene3D" id="4.10.400.10">
    <property type="entry name" value="Low-density Lipoprotein Receptor"/>
    <property type="match status" value="1"/>
</dbReference>
<protein>
    <submittedName>
        <fullName evidence="14">Uncharacterized protein</fullName>
    </submittedName>
</protein>
<name>A0A3Q1J5R5_ANATE</name>
<dbReference type="InterPro" id="IPR002223">
    <property type="entry name" value="Kunitz_BPTI"/>
</dbReference>
<dbReference type="Gene3D" id="2.60.40.10">
    <property type="entry name" value="Immunoglobulins"/>
    <property type="match status" value="1"/>
</dbReference>
<feature type="chain" id="PRO_5030080240" evidence="11">
    <location>
        <begin position="26"/>
        <end position="553"/>
    </location>
</feature>
<dbReference type="InterPro" id="IPR011106">
    <property type="entry name" value="MANSC_N"/>
</dbReference>
<dbReference type="FunFam" id="4.10.410.10:FF:000006">
    <property type="entry name" value="Serine peptidase inhibitor, Kunitz type 1"/>
    <property type="match status" value="1"/>
</dbReference>
<sequence>MALLQHPRLLLACVALSLAVSSVGARSSPISDLKSKISGVEELLEEFRKQLQQDQASRAGDVIDSCVGDFSAVGERIIRAKASIEQGAAFLLAPDRVYTWKDCLHACCSHPHCTVAVVQEDLRQPGDGLGCYLFNCTYRSKNVCSFAPQQGFSTYSWAPNATQGHPPVSPSGSATRLGEGDVDETQDTDEPPRSDAGQDVVIQLPTDWAVLDGRDSVDDHGINRYEWTLVKGDTTINMKATHPGLLKISGLQEGVYTFQMTVTDTAGQKSSDNVSVTVLAPKHQAEVCTGHCSNYQFKCDDGCCIDITYACDGKQHCPDRSDEDFCPNFDSSRKSVTHPVDLPSPHRPVVQTEEAEDSSMLQSGPRKTLQNIIPLQERTKTAPPQSPGQQEASVSQDPCAAAPVVGPCKGTFPRWYYDQNAGQCKHFLYGGCQGNHNNFLQESDCVSECIQKSPVFKPATVAPPVTKQTEIAAPKVSQSQVQSDTPISKPFPVMGGHPVPESGAILPLALGLIITALLLLMIGCRLRLVRHKLKKARPLTTEESDYLINGMYL</sequence>
<dbReference type="Pfam" id="PF07502">
    <property type="entry name" value="MANEC"/>
    <property type="match status" value="1"/>
</dbReference>
<keyword evidence="7" id="KW-0325">Glycoprotein</keyword>
<evidence type="ECO:0000256" key="6">
    <source>
        <dbReference type="ARBA" id="ARBA00023157"/>
    </source>
</evidence>
<feature type="signal peptide" evidence="11">
    <location>
        <begin position="1"/>
        <end position="25"/>
    </location>
</feature>
<dbReference type="SMART" id="SM00765">
    <property type="entry name" value="MANEC"/>
    <property type="match status" value="1"/>
</dbReference>
<dbReference type="PANTHER" id="PTHR46876">
    <property type="entry name" value="LOW-DENSITY LIPOPROTEIN RECEPTOR-RELATED PROTEIN 11"/>
    <property type="match status" value="1"/>
</dbReference>
<dbReference type="PROSITE" id="PS00280">
    <property type="entry name" value="BPTI_KUNITZ_1"/>
    <property type="match status" value="1"/>
</dbReference>
<dbReference type="SUPFAM" id="SSF57362">
    <property type="entry name" value="BPTI-like"/>
    <property type="match status" value="1"/>
</dbReference>
<gene>
    <name evidence="14" type="primary">LRP11</name>
</gene>
<reference evidence="14" key="1">
    <citation type="submission" date="2021-04" db="EMBL/GenBank/DDBJ databases">
        <authorList>
            <consortium name="Wellcome Sanger Institute Data Sharing"/>
        </authorList>
    </citation>
    <scope>NUCLEOTIDE SEQUENCE [LARGE SCALE GENOMIC DNA]</scope>
</reference>
<reference evidence="14" key="2">
    <citation type="submission" date="2025-08" db="UniProtKB">
        <authorList>
            <consortium name="Ensembl"/>
        </authorList>
    </citation>
    <scope>IDENTIFICATION</scope>
</reference>
<feature type="region of interest" description="Disordered" evidence="9">
    <location>
        <begin position="158"/>
        <end position="199"/>
    </location>
</feature>
<dbReference type="Ensembl" id="ENSATET00000030563.3">
    <property type="protein sequence ID" value="ENSATEP00000030107.2"/>
    <property type="gene ID" value="ENSATEG00000020789.3"/>
</dbReference>
<feature type="region of interest" description="Disordered" evidence="9">
    <location>
        <begin position="333"/>
        <end position="366"/>
    </location>
</feature>
<keyword evidence="2 10" id="KW-0812">Transmembrane</keyword>
<dbReference type="CDD" id="cd00112">
    <property type="entry name" value="LDLa"/>
    <property type="match status" value="1"/>
</dbReference>
<dbReference type="Pfam" id="PF00057">
    <property type="entry name" value="Ldl_recept_a"/>
    <property type="match status" value="1"/>
</dbReference>
<evidence type="ECO:0000256" key="7">
    <source>
        <dbReference type="ARBA" id="ARBA00023180"/>
    </source>
</evidence>
<dbReference type="PANTHER" id="PTHR46876:SF1">
    <property type="entry name" value="LOW-DENSITY LIPOPROTEIN RECEPTOR-RELATED PROTEIN 11"/>
    <property type="match status" value="1"/>
</dbReference>
<dbReference type="SUPFAM" id="SSF49299">
    <property type="entry name" value="PKD domain"/>
    <property type="match status" value="1"/>
</dbReference>
<dbReference type="SMART" id="SM00192">
    <property type="entry name" value="LDLa"/>
    <property type="match status" value="1"/>
</dbReference>
<dbReference type="InParanoid" id="A0A3Q1J5R5"/>
<evidence type="ECO:0000256" key="8">
    <source>
        <dbReference type="SAM" id="Coils"/>
    </source>
</evidence>
<evidence type="ECO:0000256" key="3">
    <source>
        <dbReference type="ARBA" id="ARBA00022729"/>
    </source>
</evidence>
<evidence type="ECO:0000313" key="14">
    <source>
        <dbReference type="Ensembl" id="ENSATEP00000030107.2"/>
    </source>
</evidence>
<evidence type="ECO:0000256" key="2">
    <source>
        <dbReference type="ARBA" id="ARBA00022692"/>
    </source>
</evidence>
<comment type="subcellular location">
    <subcellularLocation>
        <location evidence="1">Membrane</location>
        <topology evidence="1">Single-pass type I membrane protein</topology>
    </subcellularLocation>
</comment>
<dbReference type="GO" id="GO:0016020">
    <property type="term" value="C:membrane"/>
    <property type="evidence" value="ECO:0007669"/>
    <property type="project" value="UniProtKB-SubCell"/>
</dbReference>
<dbReference type="PROSITE" id="PS01209">
    <property type="entry name" value="LDLRA_1"/>
    <property type="match status" value="1"/>
</dbReference>
<keyword evidence="3 11" id="KW-0732">Signal</keyword>
<dbReference type="Pfam" id="PF00014">
    <property type="entry name" value="Kunitz_BPTI"/>
    <property type="match status" value="1"/>
</dbReference>
<proteinExistence type="predicted"/>
<dbReference type="Proteomes" id="UP000265040">
    <property type="component" value="Chromosome 24"/>
</dbReference>
<dbReference type="InterPro" id="IPR002172">
    <property type="entry name" value="LDrepeatLR_classA_rpt"/>
</dbReference>
<dbReference type="InterPro" id="IPR036880">
    <property type="entry name" value="Kunitz_BPTI_sf"/>
</dbReference>
<keyword evidence="4 10" id="KW-1133">Transmembrane helix</keyword>
<organism evidence="14 15">
    <name type="scientific">Anabas testudineus</name>
    <name type="common">Climbing perch</name>
    <name type="synonym">Anthias testudineus</name>
    <dbReference type="NCBI Taxonomy" id="64144"/>
    <lineage>
        <taxon>Eukaryota</taxon>
        <taxon>Metazoa</taxon>
        <taxon>Chordata</taxon>
        <taxon>Craniata</taxon>
        <taxon>Vertebrata</taxon>
        <taxon>Euteleostomi</taxon>
        <taxon>Actinopterygii</taxon>
        <taxon>Neopterygii</taxon>
        <taxon>Teleostei</taxon>
        <taxon>Neoteleostei</taxon>
        <taxon>Acanthomorphata</taxon>
        <taxon>Anabantaria</taxon>
        <taxon>Anabantiformes</taxon>
        <taxon>Anabantoidei</taxon>
        <taxon>Anabantidae</taxon>
        <taxon>Anabas</taxon>
    </lineage>
</organism>
<dbReference type="PRINTS" id="PR00759">
    <property type="entry name" value="BASICPTASE"/>
</dbReference>
<dbReference type="OrthoDB" id="10037294at2759"/>
<dbReference type="Pfam" id="PF22352">
    <property type="entry name" value="K319L-like_PKD"/>
    <property type="match status" value="1"/>
</dbReference>
<dbReference type="GeneTree" id="ENSGT00940000165711"/>
<feature type="transmembrane region" description="Helical" evidence="10">
    <location>
        <begin position="504"/>
        <end position="528"/>
    </location>
</feature>
<accession>A0A3Q1J5R5</accession>
<keyword evidence="8" id="KW-0175">Coiled coil</keyword>
<dbReference type="GeneID" id="113149034"/>
<dbReference type="AlphaFoldDB" id="A0A3Q1J5R5"/>
<feature type="coiled-coil region" evidence="8">
    <location>
        <begin position="30"/>
        <end position="57"/>
    </location>
</feature>
<feature type="domain" description="BPTI/Kunitz inhibitor" evidence="12">
    <location>
        <begin position="397"/>
        <end position="450"/>
    </location>
</feature>
<evidence type="ECO:0000256" key="1">
    <source>
        <dbReference type="ARBA" id="ARBA00004479"/>
    </source>
</evidence>
<keyword evidence="15" id="KW-1185">Reference proteome</keyword>
<evidence type="ECO:0000259" key="12">
    <source>
        <dbReference type="SMART" id="SM00131"/>
    </source>
</evidence>
<dbReference type="RefSeq" id="XP_026196639.1">
    <property type="nucleotide sequence ID" value="XM_026340854.1"/>
</dbReference>
<evidence type="ECO:0000259" key="13">
    <source>
        <dbReference type="SMART" id="SM00765"/>
    </source>
</evidence>
<dbReference type="CDD" id="cd00146">
    <property type="entry name" value="PKD"/>
    <property type="match status" value="1"/>
</dbReference>
<dbReference type="Gene3D" id="4.10.410.10">
    <property type="entry name" value="Pancreatic trypsin inhibitor Kunitz domain"/>
    <property type="match status" value="1"/>
</dbReference>
<dbReference type="SMART" id="SM00131">
    <property type="entry name" value="KU"/>
    <property type="match status" value="1"/>
</dbReference>
<keyword evidence="6" id="KW-1015">Disulfide bond</keyword>
<dbReference type="InterPro" id="IPR013980">
    <property type="entry name" value="MANSC_dom"/>
</dbReference>
<dbReference type="InterPro" id="IPR036055">
    <property type="entry name" value="LDL_receptor-like_sf"/>
</dbReference>
<evidence type="ECO:0000256" key="5">
    <source>
        <dbReference type="ARBA" id="ARBA00023136"/>
    </source>
</evidence>
<feature type="domain" description="Seven cysteines N-terminal" evidence="13">
    <location>
        <begin position="61"/>
        <end position="155"/>
    </location>
</feature>
<reference evidence="14" key="3">
    <citation type="submission" date="2025-09" db="UniProtKB">
        <authorList>
            <consortium name="Ensembl"/>
        </authorList>
    </citation>
    <scope>IDENTIFICATION</scope>
</reference>
<evidence type="ECO:0000313" key="15">
    <source>
        <dbReference type="Proteomes" id="UP000265040"/>
    </source>
</evidence>
<evidence type="ECO:0000256" key="4">
    <source>
        <dbReference type="ARBA" id="ARBA00022989"/>
    </source>
</evidence>
<dbReference type="InterPro" id="IPR020901">
    <property type="entry name" value="Prtase_inh_Kunz-CS"/>
</dbReference>
<evidence type="ECO:0000256" key="10">
    <source>
        <dbReference type="SAM" id="Phobius"/>
    </source>
</evidence>
<evidence type="ECO:0000256" key="11">
    <source>
        <dbReference type="SAM" id="SignalP"/>
    </source>
</evidence>
<dbReference type="STRING" id="64144.ENSATEP00000030107"/>
<dbReference type="InterPro" id="IPR013783">
    <property type="entry name" value="Ig-like_fold"/>
</dbReference>
<dbReference type="GO" id="GO:0004867">
    <property type="term" value="F:serine-type endopeptidase inhibitor activity"/>
    <property type="evidence" value="ECO:0007669"/>
    <property type="project" value="InterPro"/>
</dbReference>
<evidence type="ECO:0000256" key="9">
    <source>
        <dbReference type="SAM" id="MobiDB-lite"/>
    </source>
</evidence>
<dbReference type="InterPro" id="IPR035986">
    <property type="entry name" value="PKD_dom_sf"/>
</dbReference>
<feature type="compositionally biased region" description="Acidic residues" evidence="9">
    <location>
        <begin position="180"/>
        <end position="189"/>
    </location>
</feature>
<dbReference type="InterPro" id="IPR023415">
    <property type="entry name" value="LDLR_class-A_CS"/>
</dbReference>
<keyword evidence="5 10" id="KW-0472">Membrane</keyword>